<dbReference type="SUPFAM" id="SSF56112">
    <property type="entry name" value="Protein kinase-like (PK-like)"/>
    <property type="match status" value="1"/>
</dbReference>
<dbReference type="GO" id="GO:0005524">
    <property type="term" value="F:ATP binding"/>
    <property type="evidence" value="ECO:0007669"/>
    <property type="project" value="InterPro"/>
</dbReference>
<dbReference type="InterPro" id="IPR051681">
    <property type="entry name" value="Ser/Thr_Kinases-Pseudokinases"/>
</dbReference>
<dbReference type="PROSITE" id="PS00108">
    <property type="entry name" value="PROTEIN_KINASE_ST"/>
    <property type="match status" value="1"/>
</dbReference>
<gene>
    <name evidence="2" type="ORF">RDB_LOCUS112053</name>
</gene>
<comment type="caution">
    <text evidence="2">The sequence shown here is derived from an EMBL/GenBank/DDBJ whole genome shotgun (WGS) entry which is preliminary data.</text>
</comment>
<evidence type="ECO:0000313" key="3">
    <source>
        <dbReference type="Proteomes" id="UP000663831"/>
    </source>
</evidence>
<evidence type="ECO:0000259" key="1">
    <source>
        <dbReference type="PROSITE" id="PS50011"/>
    </source>
</evidence>
<dbReference type="InterPro" id="IPR001245">
    <property type="entry name" value="Ser-Thr/Tyr_kinase_cat_dom"/>
</dbReference>
<reference evidence="2" key="1">
    <citation type="submission" date="2021-01" db="EMBL/GenBank/DDBJ databases">
        <authorList>
            <person name="Kaushik A."/>
        </authorList>
    </citation>
    <scope>NUCLEOTIDE SEQUENCE</scope>
    <source>
        <strain evidence="2">AG3-1AP</strain>
    </source>
</reference>
<dbReference type="SMART" id="SM00220">
    <property type="entry name" value="S_TKc"/>
    <property type="match status" value="1"/>
</dbReference>
<organism evidence="2 3">
    <name type="scientific">Rhizoctonia solani</name>
    <dbReference type="NCBI Taxonomy" id="456999"/>
    <lineage>
        <taxon>Eukaryota</taxon>
        <taxon>Fungi</taxon>
        <taxon>Dikarya</taxon>
        <taxon>Basidiomycota</taxon>
        <taxon>Agaricomycotina</taxon>
        <taxon>Agaricomycetes</taxon>
        <taxon>Cantharellales</taxon>
        <taxon>Ceratobasidiaceae</taxon>
        <taxon>Rhizoctonia</taxon>
    </lineage>
</organism>
<accession>A0A8H3CRJ3</accession>
<dbReference type="EMBL" id="CAJMWV010004150">
    <property type="protein sequence ID" value="CAE6494048.1"/>
    <property type="molecule type" value="Genomic_DNA"/>
</dbReference>
<dbReference type="Pfam" id="PF07714">
    <property type="entry name" value="PK_Tyr_Ser-Thr"/>
    <property type="match status" value="1"/>
</dbReference>
<dbReference type="InterPro" id="IPR011009">
    <property type="entry name" value="Kinase-like_dom_sf"/>
</dbReference>
<name>A0A8H3CRJ3_9AGAM</name>
<dbReference type="Proteomes" id="UP000663831">
    <property type="component" value="Unassembled WGS sequence"/>
</dbReference>
<dbReference type="GO" id="GO:0004674">
    <property type="term" value="F:protein serine/threonine kinase activity"/>
    <property type="evidence" value="ECO:0007669"/>
    <property type="project" value="TreeGrafter"/>
</dbReference>
<dbReference type="PANTHER" id="PTHR44329">
    <property type="entry name" value="SERINE/THREONINE-PROTEIN KINASE TNNI3K-RELATED"/>
    <property type="match status" value="1"/>
</dbReference>
<dbReference type="InterPro" id="IPR000719">
    <property type="entry name" value="Prot_kinase_dom"/>
</dbReference>
<dbReference type="PROSITE" id="PS50011">
    <property type="entry name" value="PROTEIN_KINASE_DOM"/>
    <property type="match status" value="1"/>
</dbReference>
<dbReference type="AlphaFoldDB" id="A0A8H3CRJ3"/>
<dbReference type="InterPro" id="IPR008271">
    <property type="entry name" value="Ser/Thr_kinase_AS"/>
</dbReference>
<evidence type="ECO:0000313" key="2">
    <source>
        <dbReference type="EMBL" id="CAE6494048.1"/>
    </source>
</evidence>
<feature type="domain" description="Protein kinase" evidence="1">
    <location>
        <begin position="100"/>
        <end position="366"/>
    </location>
</feature>
<proteinExistence type="predicted"/>
<dbReference type="Gene3D" id="1.10.510.10">
    <property type="entry name" value="Transferase(Phosphotransferase) domain 1"/>
    <property type="match status" value="1"/>
</dbReference>
<sequence length="366" mass="40748">MSNLGLGYEGQGKLNQAIDILLETLIELNNSHSSVNVVFRSPIEERLADLRKRQAEAIGSMTIVRCTDFKRGAKRTNSVDQIATRVHSEKNLPFHIDSNTCSAVPVSEGGYGDIWKGVLIGQGYVAMKSLRVNNGRGKLNKRIAQELYAWSKADHENVLKLLGLAYYKDSIVMISPWMQYGSLDAYLEQQLDTNRLHIAIQIADGIAYLHRIGMVHGDLKAQNVFVSQDGVLKVGDFGLAVLLGERSIAFLPSGTGNNALGTTRWMAPELFMGDSNVSLKSDIYSLGMTIYEVVSGRVPFWELNPLAVPTAVCFQKKIPTLHHKIETMGKQGSILWDMLCKCWDHRPQERPTADQVLREMHKVASH</sequence>
<protein>
    <recommendedName>
        <fullName evidence="1">Protein kinase domain-containing protein</fullName>
    </recommendedName>
</protein>